<gene>
    <name evidence="3" type="ORF">RUM43_010900</name>
</gene>
<evidence type="ECO:0000313" key="4">
    <source>
        <dbReference type="Proteomes" id="UP001372834"/>
    </source>
</evidence>
<sequence length="880" mass="100645">MSSNPKAQEFAFKSKLTEDTGDLPCRILEQQEKAVAEISMKDFLDFLKISYQVNEVVDKSSPDTSEKSNVDWKKLTADELINRLKERETAEKQKHDLPETKSEVNENKNEYVPELSPQNSEQKSASESGTDSNVSPTRKSSTVSLDRKLLTDRAKRSSPARKKISCCSRAEGSYESETSMSLGNPDDRAPSKLLKKKLNDVIQEGILDSILPYLLPKQQIGQENSHVVPKKVLNVNETRKPGTGNSEKLPPYTNKEKNDFKRKFSTNESDGINDKKEREVVIHVCDEIKNLKRDFKCSQKLLVSQMGYFAEVTNGQRLEDMDISVHCDVTIFDWLMRWVQKDNYSQRHTPLLDPTIVIPVLMSSAFLQMDSLQNHCLQYCQTHINEIIRDSPNLSCINDSVLTRLANLFSNIEIENIIDKKDKIQSKLYCKLIISLSEPEPQRRKGHFSSVATMYRCSKCLKLILKNMSGVISCVPNNMTVDQNGWTHSIHSYDPSWNLTDYVRELKSNLKTWRKVYWRLWADCHLLHCTACEEYFPVYQMSWCRYHIEPVQYFHVGNEKSVSNPIGRYSCCGETAYRFEVIKKSSGCQYREHIIHTKSANDKEILRLWGLFKSIIDCEPPPLARNAKFVKSSYKEGFWWDGLKLVPTKQPPGLLNKIWETVTKKEDCKIVGSECEVKNQKSPVATKGSANPPCNIQDMSSFSDSSDESCSSSNGDNSEESYHSLTKLSSKSKHPSSSNQYLASTRLSLLKKEKEKNKKKKKKNQTIKNDETRFWVPRLSTRSNQDNQRDFEERALKQIEVMLAKKLCGENFRTSGTRNSYQTIPAGGVYVKLEQEWREAHCFSHGCPGSTIKARGSASFVNVNSSSFTIQKRSKSRGHR</sequence>
<feature type="compositionally biased region" description="Basic and acidic residues" evidence="1">
    <location>
        <begin position="84"/>
        <end position="111"/>
    </location>
</feature>
<feature type="region of interest" description="Disordered" evidence="1">
    <location>
        <begin position="84"/>
        <end position="188"/>
    </location>
</feature>
<feature type="region of interest" description="Disordered" evidence="1">
    <location>
        <begin position="680"/>
        <end position="773"/>
    </location>
</feature>
<dbReference type="Pfam" id="PF11822">
    <property type="entry name" value="BTB_SANBR"/>
    <property type="match status" value="1"/>
</dbReference>
<dbReference type="PANTHER" id="PTHR20946:SF0">
    <property type="entry name" value="SANT AND BTB DOMAIN REGULATOR OF CLASS SWITCH RECOMBINATION"/>
    <property type="match status" value="1"/>
</dbReference>
<evidence type="ECO:0000259" key="2">
    <source>
        <dbReference type="Pfam" id="PF11822"/>
    </source>
</evidence>
<dbReference type="InterPro" id="IPR021777">
    <property type="entry name" value="SANBR_BTB"/>
</dbReference>
<feature type="compositionally biased region" description="Polar residues" evidence="1">
    <location>
        <begin position="680"/>
        <end position="699"/>
    </location>
</feature>
<dbReference type="Proteomes" id="UP001372834">
    <property type="component" value="Unassembled WGS sequence"/>
</dbReference>
<feature type="compositionally biased region" description="Low complexity" evidence="1">
    <location>
        <begin position="700"/>
        <end position="716"/>
    </location>
</feature>
<protein>
    <recommendedName>
        <fullName evidence="2">SANT and BTB domain-containing protein</fullName>
    </recommendedName>
</protein>
<feature type="domain" description="SANT and BTB" evidence="2">
    <location>
        <begin position="280"/>
        <end position="377"/>
    </location>
</feature>
<dbReference type="InterPro" id="IPR011333">
    <property type="entry name" value="SKP1/BTB/POZ_sf"/>
</dbReference>
<feature type="compositionally biased region" description="Basic and acidic residues" evidence="1">
    <location>
        <begin position="145"/>
        <end position="155"/>
    </location>
</feature>
<reference evidence="3 4" key="1">
    <citation type="submission" date="2023-10" db="EMBL/GenBank/DDBJ databases">
        <title>Genomes of two closely related lineages of the louse Polyplax serrata with different host specificities.</title>
        <authorList>
            <person name="Martinu J."/>
            <person name="Tarabai H."/>
            <person name="Stefka J."/>
            <person name="Hypsa V."/>
        </authorList>
    </citation>
    <scope>NUCLEOTIDE SEQUENCE [LARGE SCALE GENOMIC DNA]</scope>
    <source>
        <strain evidence="3">HR10_N</strain>
    </source>
</reference>
<feature type="compositionally biased region" description="Polar residues" evidence="1">
    <location>
        <begin position="116"/>
        <end position="144"/>
    </location>
</feature>
<name>A0AAN8PTZ5_POLSC</name>
<feature type="region of interest" description="Disordered" evidence="1">
    <location>
        <begin position="236"/>
        <end position="257"/>
    </location>
</feature>
<organism evidence="3 4">
    <name type="scientific">Polyplax serrata</name>
    <name type="common">Common mouse louse</name>
    <dbReference type="NCBI Taxonomy" id="468196"/>
    <lineage>
        <taxon>Eukaryota</taxon>
        <taxon>Metazoa</taxon>
        <taxon>Ecdysozoa</taxon>
        <taxon>Arthropoda</taxon>
        <taxon>Hexapoda</taxon>
        <taxon>Insecta</taxon>
        <taxon>Pterygota</taxon>
        <taxon>Neoptera</taxon>
        <taxon>Paraneoptera</taxon>
        <taxon>Psocodea</taxon>
        <taxon>Troctomorpha</taxon>
        <taxon>Phthiraptera</taxon>
        <taxon>Anoplura</taxon>
        <taxon>Polyplacidae</taxon>
        <taxon>Polyplax</taxon>
    </lineage>
</organism>
<evidence type="ECO:0000313" key="3">
    <source>
        <dbReference type="EMBL" id="KAK6620608.1"/>
    </source>
</evidence>
<comment type="caution">
    <text evidence="3">The sequence shown here is derived from an EMBL/GenBank/DDBJ whole genome shotgun (WGS) entry which is preliminary data.</text>
</comment>
<dbReference type="AlphaFoldDB" id="A0AAN8PTZ5"/>
<dbReference type="PANTHER" id="PTHR20946">
    <property type="entry name" value="SANT AND BTB DOMAIN REGULATOR OF CLASS SWITCH RECOMBINATION"/>
    <property type="match status" value="1"/>
</dbReference>
<proteinExistence type="predicted"/>
<accession>A0AAN8PTZ5</accession>
<dbReference type="InterPro" id="IPR045902">
    <property type="entry name" value="SANBR-like"/>
</dbReference>
<evidence type="ECO:0000256" key="1">
    <source>
        <dbReference type="SAM" id="MobiDB-lite"/>
    </source>
</evidence>
<dbReference type="Gene3D" id="3.30.710.10">
    <property type="entry name" value="Potassium Channel Kv1.1, Chain A"/>
    <property type="match status" value="1"/>
</dbReference>
<dbReference type="EMBL" id="JAWJWE010000039">
    <property type="protein sequence ID" value="KAK6620608.1"/>
    <property type="molecule type" value="Genomic_DNA"/>
</dbReference>